<dbReference type="InterPro" id="IPR002677">
    <property type="entry name" value="Ribosomal_bL32"/>
</dbReference>
<dbReference type="HOGENOM" id="CLU_2042450_0_0_1"/>
<dbReference type="GeneID" id="17269274"/>
<name>A0A0D3JH04_EMIH1</name>
<dbReference type="PROSITE" id="PS51257">
    <property type="entry name" value="PROKAR_LIPOPROTEIN"/>
    <property type="match status" value="1"/>
</dbReference>
<sequence>MVARLLAGLCLFAACAPSGAFTPPGALSAVTMPATHAAVARPAVSGAVRTSLPTIVMAVPKKRQSKMKTRQRKANWFAKARRQATLALSRGKSAKYDPLEDPKYSFDAVEDDDEEEDEDEE</sequence>
<keyword evidence="2" id="KW-0689">Ribosomal protein</keyword>
<dbReference type="GeneID" id="17268336"/>
<dbReference type="KEGG" id="ehx:EMIHUDRAFT_424494"/>
<reference evidence="6" key="2">
    <citation type="submission" date="2024-10" db="UniProtKB">
        <authorList>
            <consortium name="EnsemblProtists"/>
        </authorList>
    </citation>
    <scope>IDENTIFICATION</scope>
</reference>
<evidence type="ECO:0000313" key="7">
    <source>
        <dbReference type="Proteomes" id="UP000013827"/>
    </source>
</evidence>
<evidence type="ECO:0000256" key="1">
    <source>
        <dbReference type="ARBA" id="ARBA00008560"/>
    </source>
</evidence>
<dbReference type="RefSeq" id="XP_005776159.1">
    <property type="nucleotide sequence ID" value="XM_005776102.1"/>
</dbReference>
<keyword evidence="7" id="KW-1185">Reference proteome</keyword>
<feature type="chain" id="PRO_5044053674" description="50S ribosomal protein L32, chloroplastic" evidence="5">
    <location>
        <begin position="21"/>
        <end position="121"/>
    </location>
</feature>
<comment type="similarity">
    <text evidence="1">Belongs to the bacterial ribosomal protein bL32 family.</text>
</comment>
<keyword evidence="5" id="KW-0732">Signal</keyword>
<evidence type="ECO:0000256" key="5">
    <source>
        <dbReference type="SAM" id="SignalP"/>
    </source>
</evidence>
<dbReference type="GO" id="GO:0006412">
    <property type="term" value="P:translation"/>
    <property type="evidence" value="ECO:0007669"/>
    <property type="project" value="InterPro"/>
</dbReference>
<dbReference type="EnsemblProtists" id="EOD22789">
    <property type="protein sequence ID" value="EOD22789"/>
    <property type="gene ID" value="EMIHUDRAFT_432048"/>
</dbReference>
<accession>A0A0D3JH04</accession>
<dbReference type="Proteomes" id="UP000013827">
    <property type="component" value="Unassembled WGS sequence"/>
</dbReference>
<dbReference type="GO" id="GO:0003735">
    <property type="term" value="F:structural constituent of ribosome"/>
    <property type="evidence" value="ECO:0007669"/>
    <property type="project" value="InterPro"/>
</dbReference>
<dbReference type="EnsemblProtists" id="EOD23730">
    <property type="protein sequence ID" value="EOD23730"/>
    <property type="gene ID" value="EMIHUDRAFT_424494"/>
</dbReference>
<evidence type="ECO:0000256" key="4">
    <source>
        <dbReference type="SAM" id="MobiDB-lite"/>
    </source>
</evidence>
<evidence type="ECO:0000313" key="6">
    <source>
        <dbReference type="EnsemblProtists" id="EOD22789"/>
    </source>
</evidence>
<proteinExistence type="inferred from homology"/>
<dbReference type="GO" id="GO:0015934">
    <property type="term" value="C:large ribosomal subunit"/>
    <property type="evidence" value="ECO:0007669"/>
    <property type="project" value="InterPro"/>
</dbReference>
<dbReference type="SUPFAM" id="SSF57829">
    <property type="entry name" value="Zn-binding ribosomal proteins"/>
    <property type="match status" value="1"/>
</dbReference>
<feature type="region of interest" description="Disordered" evidence="4">
    <location>
        <begin position="89"/>
        <end position="121"/>
    </location>
</feature>
<feature type="compositionally biased region" description="Basic and acidic residues" evidence="4">
    <location>
        <begin position="94"/>
        <end position="104"/>
    </location>
</feature>
<organism evidence="6 7">
    <name type="scientific">Emiliania huxleyi (strain CCMP1516)</name>
    <dbReference type="NCBI Taxonomy" id="280463"/>
    <lineage>
        <taxon>Eukaryota</taxon>
        <taxon>Haptista</taxon>
        <taxon>Haptophyta</taxon>
        <taxon>Prymnesiophyceae</taxon>
        <taxon>Isochrysidales</taxon>
        <taxon>Noelaerhabdaceae</taxon>
        <taxon>Emiliania</taxon>
    </lineage>
</organism>
<evidence type="ECO:0000256" key="2">
    <source>
        <dbReference type="ARBA" id="ARBA00022980"/>
    </source>
</evidence>
<keyword evidence="3" id="KW-0687">Ribonucleoprotein</keyword>
<dbReference type="HAMAP" id="MF_00340">
    <property type="entry name" value="Ribosomal_bL32"/>
    <property type="match status" value="1"/>
</dbReference>
<evidence type="ECO:0000256" key="3">
    <source>
        <dbReference type="ARBA" id="ARBA00023274"/>
    </source>
</evidence>
<dbReference type="InterPro" id="IPR011332">
    <property type="entry name" value="Ribosomal_zn-bd"/>
</dbReference>
<feature type="signal peptide" evidence="5">
    <location>
        <begin position="1"/>
        <end position="20"/>
    </location>
</feature>
<dbReference type="Pfam" id="PF01783">
    <property type="entry name" value="Ribosomal_L32p"/>
    <property type="match status" value="1"/>
</dbReference>
<dbReference type="KEGG" id="ehx:EMIHUDRAFT_432048"/>
<dbReference type="RefSeq" id="XP_005775218.1">
    <property type="nucleotide sequence ID" value="XM_005775161.1"/>
</dbReference>
<dbReference type="AlphaFoldDB" id="A0A0D3JH04"/>
<evidence type="ECO:0008006" key="8">
    <source>
        <dbReference type="Google" id="ProtNLM"/>
    </source>
</evidence>
<dbReference type="PaxDb" id="2903-EOD22789"/>
<reference evidence="7" key="1">
    <citation type="journal article" date="2013" name="Nature">
        <title>Pan genome of the phytoplankton Emiliania underpins its global distribution.</title>
        <authorList>
            <person name="Read B.A."/>
            <person name="Kegel J."/>
            <person name="Klute M.J."/>
            <person name="Kuo A."/>
            <person name="Lefebvre S.C."/>
            <person name="Maumus F."/>
            <person name="Mayer C."/>
            <person name="Miller J."/>
            <person name="Monier A."/>
            <person name="Salamov A."/>
            <person name="Young J."/>
            <person name="Aguilar M."/>
            <person name="Claverie J.M."/>
            <person name="Frickenhaus S."/>
            <person name="Gonzalez K."/>
            <person name="Herman E.K."/>
            <person name="Lin Y.C."/>
            <person name="Napier J."/>
            <person name="Ogata H."/>
            <person name="Sarno A.F."/>
            <person name="Shmutz J."/>
            <person name="Schroeder D."/>
            <person name="de Vargas C."/>
            <person name="Verret F."/>
            <person name="von Dassow P."/>
            <person name="Valentin K."/>
            <person name="Van de Peer Y."/>
            <person name="Wheeler G."/>
            <person name="Dacks J.B."/>
            <person name="Delwiche C.F."/>
            <person name="Dyhrman S.T."/>
            <person name="Glockner G."/>
            <person name="John U."/>
            <person name="Richards T."/>
            <person name="Worden A.Z."/>
            <person name="Zhang X."/>
            <person name="Grigoriev I.V."/>
            <person name="Allen A.E."/>
            <person name="Bidle K."/>
            <person name="Borodovsky M."/>
            <person name="Bowler C."/>
            <person name="Brownlee C."/>
            <person name="Cock J.M."/>
            <person name="Elias M."/>
            <person name="Gladyshev V.N."/>
            <person name="Groth M."/>
            <person name="Guda C."/>
            <person name="Hadaegh A."/>
            <person name="Iglesias-Rodriguez M.D."/>
            <person name="Jenkins J."/>
            <person name="Jones B.M."/>
            <person name="Lawson T."/>
            <person name="Leese F."/>
            <person name="Lindquist E."/>
            <person name="Lobanov A."/>
            <person name="Lomsadze A."/>
            <person name="Malik S.B."/>
            <person name="Marsh M.E."/>
            <person name="Mackinder L."/>
            <person name="Mock T."/>
            <person name="Mueller-Roeber B."/>
            <person name="Pagarete A."/>
            <person name="Parker M."/>
            <person name="Probert I."/>
            <person name="Quesneville H."/>
            <person name="Raines C."/>
            <person name="Rensing S.A."/>
            <person name="Riano-Pachon D.M."/>
            <person name="Richier S."/>
            <person name="Rokitta S."/>
            <person name="Shiraiwa Y."/>
            <person name="Soanes D.M."/>
            <person name="van der Giezen M."/>
            <person name="Wahlund T.M."/>
            <person name="Williams B."/>
            <person name="Wilson W."/>
            <person name="Wolfe G."/>
            <person name="Wurch L.L."/>
        </authorList>
    </citation>
    <scope>NUCLEOTIDE SEQUENCE</scope>
</reference>
<dbReference type="OMA" id="NWFAKAR"/>
<protein>
    <recommendedName>
        <fullName evidence="8">50S ribosomal protein L32, chloroplastic</fullName>
    </recommendedName>
</protein>
<feature type="compositionally biased region" description="Acidic residues" evidence="4">
    <location>
        <begin position="108"/>
        <end position="121"/>
    </location>
</feature>